<keyword evidence="3 8" id="KW-0812">Transmembrane</keyword>
<evidence type="ECO:0000259" key="10">
    <source>
        <dbReference type="Pfam" id="PF14416"/>
    </source>
</evidence>
<evidence type="ECO:0000256" key="1">
    <source>
        <dbReference type="ARBA" id="ARBA00004167"/>
    </source>
</evidence>
<accession>A0ABU6QD75</accession>
<dbReference type="InterPro" id="IPR025846">
    <property type="entry name" value="TBL_N"/>
</dbReference>
<feature type="domain" description="Trichome birefringence-like C-terminal" evidence="9">
    <location>
        <begin position="156"/>
        <end position="454"/>
    </location>
</feature>
<reference evidence="11 12" key="1">
    <citation type="journal article" date="2023" name="Plants (Basel)">
        <title>Bridging the Gap: Combining Genomics and Transcriptomics Approaches to Understand Stylosanthes scabra, an Orphan Legume from the Brazilian Caatinga.</title>
        <authorList>
            <person name="Ferreira-Neto J.R.C."/>
            <person name="da Silva M.D."/>
            <person name="Binneck E."/>
            <person name="de Melo N.F."/>
            <person name="da Silva R.H."/>
            <person name="de Melo A.L.T.M."/>
            <person name="Pandolfi V."/>
            <person name="Bustamante F.O."/>
            <person name="Brasileiro-Vidal A.C."/>
            <person name="Benko-Iseppon A.M."/>
        </authorList>
    </citation>
    <scope>NUCLEOTIDE SEQUENCE [LARGE SCALE GENOMIC DNA]</scope>
    <source>
        <tissue evidence="11">Leaves</tissue>
    </source>
</reference>
<comment type="caution">
    <text evidence="11">The sequence shown here is derived from an EMBL/GenBank/DDBJ whole genome shotgun (WGS) entry which is preliminary data.</text>
</comment>
<dbReference type="Proteomes" id="UP001341840">
    <property type="component" value="Unassembled WGS sequence"/>
</dbReference>
<gene>
    <name evidence="11" type="primary">XGOAT1_1</name>
    <name evidence="11" type="ORF">PIB30_036511</name>
</gene>
<keyword evidence="12" id="KW-1185">Reference proteome</keyword>
<dbReference type="EMBL" id="JASCZI010000179">
    <property type="protein sequence ID" value="MED6109758.1"/>
    <property type="molecule type" value="Genomic_DNA"/>
</dbReference>
<dbReference type="Pfam" id="PF13839">
    <property type="entry name" value="PC-Esterase"/>
    <property type="match status" value="1"/>
</dbReference>
<keyword evidence="4" id="KW-0735">Signal-anchor</keyword>
<protein>
    <submittedName>
        <fullName evidence="11">Xyloglucan O-acetyltransferase 1</fullName>
    </submittedName>
</protein>
<keyword evidence="5 8" id="KW-1133">Transmembrane helix</keyword>
<feature type="domain" description="Trichome birefringence-like N-terminal" evidence="10">
    <location>
        <begin position="103"/>
        <end position="155"/>
    </location>
</feature>
<comment type="similarity">
    <text evidence="2">Belongs to the PC-esterase family. TBL subfamily.</text>
</comment>
<feature type="region of interest" description="Disordered" evidence="7">
    <location>
        <begin position="49"/>
        <end position="103"/>
    </location>
</feature>
<evidence type="ECO:0000256" key="5">
    <source>
        <dbReference type="ARBA" id="ARBA00022989"/>
    </source>
</evidence>
<dbReference type="PANTHER" id="PTHR32285">
    <property type="entry name" value="PROTEIN TRICHOME BIREFRINGENCE-LIKE 9-RELATED"/>
    <property type="match status" value="1"/>
</dbReference>
<name>A0ABU6QD75_9FABA</name>
<comment type="subcellular location">
    <subcellularLocation>
        <location evidence="1">Membrane</location>
        <topology evidence="1">Single-pass membrane protein</topology>
    </subcellularLocation>
</comment>
<organism evidence="11 12">
    <name type="scientific">Stylosanthes scabra</name>
    <dbReference type="NCBI Taxonomy" id="79078"/>
    <lineage>
        <taxon>Eukaryota</taxon>
        <taxon>Viridiplantae</taxon>
        <taxon>Streptophyta</taxon>
        <taxon>Embryophyta</taxon>
        <taxon>Tracheophyta</taxon>
        <taxon>Spermatophyta</taxon>
        <taxon>Magnoliopsida</taxon>
        <taxon>eudicotyledons</taxon>
        <taxon>Gunneridae</taxon>
        <taxon>Pentapetalae</taxon>
        <taxon>rosids</taxon>
        <taxon>fabids</taxon>
        <taxon>Fabales</taxon>
        <taxon>Fabaceae</taxon>
        <taxon>Papilionoideae</taxon>
        <taxon>50 kb inversion clade</taxon>
        <taxon>dalbergioids sensu lato</taxon>
        <taxon>Dalbergieae</taxon>
        <taxon>Pterocarpus clade</taxon>
        <taxon>Stylosanthes</taxon>
    </lineage>
</organism>
<evidence type="ECO:0000256" key="8">
    <source>
        <dbReference type="SAM" id="Phobius"/>
    </source>
</evidence>
<evidence type="ECO:0000256" key="3">
    <source>
        <dbReference type="ARBA" id="ARBA00022692"/>
    </source>
</evidence>
<evidence type="ECO:0000313" key="11">
    <source>
        <dbReference type="EMBL" id="MED6109758.1"/>
    </source>
</evidence>
<dbReference type="InterPro" id="IPR026057">
    <property type="entry name" value="TBL_C"/>
</dbReference>
<keyword evidence="6 8" id="KW-0472">Membrane</keyword>
<evidence type="ECO:0000256" key="7">
    <source>
        <dbReference type="SAM" id="MobiDB-lite"/>
    </source>
</evidence>
<evidence type="ECO:0000259" key="9">
    <source>
        <dbReference type="Pfam" id="PF13839"/>
    </source>
</evidence>
<dbReference type="PANTHER" id="PTHR32285:SF57">
    <property type="entry name" value="XYLOGLUCAN O-ACETYLTRANSFERASE 1"/>
    <property type="match status" value="1"/>
</dbReference>
<evidence type="ECO:0000256" key="4">
    <source>
        <dbReference type="ARBA" id="ARBA00022968"/>
    </source>
</evidence>
<dbReference type="InterPro" id="IPR029962">
    <property type="entry name" value="TBL"/>
</dbReference>
<evidence type="ECO:0000256" key="2">
    <source>
        <dbReference type="ARBA" id="ARBA00007727"/>
    </source>
</evidence>
<evidence type="ECO:0000313" key="12">
    <source>
        <dbReference type="Proteomes" id="UP001341840"/>
    </source>
</evidence>
<feature type="transmembrane region" description="Helical" evidence="8">
    <location>
        <begin position="20"/>
        <end position="39"/>
    </location>
</feature>
<feature type="compositionally biased region" description="Basic and acidic residues" evidence="7">
    <location>
        <begin position="89"/>
        <end position="103"/>
    </location>
</feature>
<proteinExistence type="inferred from homology"/>
<evidence type="ECO:0000256" key="6">
    <source>
        <dbReference type="ARBA" id="ARBA00023136"/>
    </source>
</evidence>
<feature type="compositionally biased region" description="Low complexity" evidence="7">
    <location>
        <begin position="49"/>
        <end position="88"/>
    </location>
</feature>
<dbReference type="Pfam" id="PF14416">
    <property type="entry name" value="PMR5N"/>
    <property type="match status" value="1"/>
</dbReference>
<sequence>MGSTIPLFKEQSLFVRTKKVLPWILYALLPLALLRLYFYPLPFPPSPETELPHSSTPITITTHSSLSSSSSSSSSSSTPPLFSSPSSTSEKEKGGGDDENERGCDYFNGEWVRDLRGPLYNGSTCSTIKEGQNCFKHGRPDSGYLYWRWKPNRCNLPRFDPNAFLQLIRNNHIAFVGDSMARNQLESLLCMLSTVSEPKLVYRNGEDNKFRKWQFVSHNASVSVYWSPFLVHGVEKSSSGPNHNVLYLDRVDERWGKDMDQIDLLVLSIGHWFLHPAVYYEGGSVLGCHYCPGLNHTEIGFYDVLRKALRTTLSSIIERRGGGGGRENNNGIDVIVTTFSPAHFEGEWDKAGACPKTKPFRNREKEVEGMDADMRKIEIEEVEDAKGRGKEFEGFRLEALDVTKLALLRPDGHPGPYMYPFPFANGVRERVQNDCVHWCLPGPIDTWNEIFLEMMKKWERTAME</sequence>